<proteinExistence type="predicted"/>
<feature type="region of interest" description="Disordered" evidence="1">
    <location>
        <begin position="1"/>
        <end position="47"/>
    </location>
</feature>
<evidence type="ECO:0000256" key="1">
    <source>
        <dbReference type="SAM" id="MobiDB-lite"/>
    </source>
</evidence>
<protein>
    <submittedName>
        <fullName evidence="2">Uncharacterized protein</fullName>
    </submittedName>
</protein>
<organism evidence="2 3">
    <name type="scientific">Methylobacterium oryzihabitans</name>
    <dbReference type="NCBI Taxonomy" id="2499852"/>
    <lineage>
        <taxon>Bacteria</taxon>
        <taxon>Pseudomonadati</taxon>
        <taxon>Pseudomonadota</taxon>
        <taxon>Alphaproteobacteria</taxon>
        <taxon>Hyphomicrobiales</taxon>
        <taxon>Methylobacteriaceae</taxon>
        <taxon>Methylobacterium</taxon>
    </lineage>
</organism>
<evidence type="ECO:0000313" key="3">
    <source>
        <dbReference type="Proteomes" id="UP000286997"/>
    </source>
</evidence>
<sequence length="202" mass="23103">MSNEPLIDVDEAKRKARAEVEAYRERQRKEREARQRASESAETEIAREIQARRADEAKRAGIAADRARMWAEREERIAEQRRIEKQQAAAGGNTTVLVETPARRLAKRLRQRLGDDFNAVAAEIMSVNFKLFRLEVARIPQDERAEALYLERQARAAEIEAAALELPEPEDTEERDILRRHGFPVPVPSVARRQAELDAGIL</sequence>
<dbReference type="EMBL" id="SACP01000056">
    <property type="protein sequence ID" value="RVU12505.1"/>
    <property type="molecule type" value="Genomic_DNA"/>
</dbReference>
<reference evidence="2 3" key="1">
    <citation type="submission" date="2019-01" db="EMBL/GenBank/DDBJ databases">
        <authorList>
            <person name="Chen W.-M."/>
        </authorList>
    </citation>
    <scope>NUCLEOTIDE SEQUENCE [LARGE SCALE GENOMIC DNA]</scope>
    <source>
        <strain evidence="2 3">TER-1</strain>
    </source>
</reference>
<name>A0A3S2V3J8_9HYPH</name>
<feature type="compositionally biased region" description="Basic and acidic residues" evidence="1">
    <location>
        <begin position="10"/>
        <end position="47"/>
    </location>
</feature>
<evidence type="ECO:0000313" key="2">
    <source>
        <dbReference type="EMBL" id="RVU12505.1"/>
    </source>
</evidence>
<accession>A0A3S2V3J8</accession>
<comment type="caution">
    <text evidence="2">The sequence shown here is derived from an EMBL/GenBank/DDBJ whole genome shotgun (WGS) entry which is preliminary data.</text>
</comment>
<gene>
    <name evidence="2" type="ORF">EOE48_27865</name>
</gene>
<dbReference type="AlphaFoldDB" id="A0A3S2V3J8"/>
<keyword evidence="3" id="KW-1185">Reference proteome</keyword>
<dbReference type="Proteomes" id="UP000286997">
    <property type="component" value="Unassembled WGS sequence"/>
</dbReference>